<dbReference type="RefSeq" id="WP_022064124.1">
    <property type="nucleotide sequence ID" value="NZ_JRGF01000003.1"/>
</dbReference>
<evidence type="ECO:0000256" key="10">
    <source>
        <dbReference type="SAM" id="Phobius"/>
    </source>
</evidence>
<feature type="transmembrane region" description="Helical" evidence="10">
    <location>
        <begin position="49"/>
        <end position="74"/>
    </location>
</feature>
<keyword evidence="12" id="KW-1185">Reference proteome</keyword>
<keyword evidence="7" id="KW-0406">Ion transport</keyword>
<keyword evidence="5 10" id="KW-0812">Transmembrane</keyword>
<evidence type="ECO:0000256" key="9">
    <source>
        <dbReference type="ARBA" id="ARBA00031636"/>
    </source>
</evidence>
<dbReference type="InterPro" id="IPR048279">
    <property type="entry name" value="MdtK-like"/>
</dbReference>
<keyword evidence="3" id="KW-0050">Antiport</keyword>
<keyword evidence="4" id="KW-1003">Cell membrane</keyword>
<name>A0ABR4YLG8_9BACT</name>
<protein>
    <recommendedName>
        <fullName evidence="9">Multidrug-efflux transporter</fullName>
    </recommendedName>
</protein>
<dbReference type="Proteomes" id="UP000030889">
    <property type="component" value="Unassembled WGS sequence"/>
</dbReference>
<feature type="transmembrane region" description="Helical" evidence="10">
    <location>
        <begin position="94"/>
        <end position="111"/>
    </location>
</feature>
<sequence length="451" mass="50045">MEKFNRSGYYRRVLTLAFPVILSQAGQILVQLVDNAMVGRLGAVPLAGVSFANAVFFMLFVLGTGMSLGLTPLVGEMYSVSNHRKSAAYLQNSILFYGCMGVCIFLLAMAVRPFMWHMGQSPEVVRQAVPYFGYVAVSVIPFMVFASFKQFLEGVGNTKVAMAIIITSNAINVVFNWLFIYGHWGFPEMGAAGAGLATLISRVLTPVLIIVYFYRRDSFYRYFRLFRRENFSWEMIRSLIRVGAPISLQMFMEGSAFALTGIMMGWVGTVEMAGNQIASVISNFAFMIILGIGSAVTICVSHAYGQRDWCEIRRYAGTAYRLGLMWNAVTALLFISLRRYIPMLFTSDPEVIEMAARFLVFVAVFQISDGLQASSVAILRGIQDVKSIMWISFISYIVISLPIGYCLAFGTEVGASGLWMGLIIGLAVAAVLYNARYRKQMKRSASVVHAE</sequence>
<evidence type="ECO:0000256" key="5">
    <source>
        <dbReference type="ARBA" id="ARBA00022692"/>
    </source>
</evidence>
<feature type="transmembrane region" description="Helical" evidence="10">
    <location>
        <begin position="192"/>
        <end position="214"/>
    </location>
</feature>
<dbReference type="InterPro" id="IPR002528">
    <property type="entry name" value="MATE_fam"/>
</dbReference>
<feature type="transmembrane region" description="Helical" evidence="10">
    <location>
        <begin position="160"/>
        <end position="180"/>
    </location>
</feature>
<feature type="transmembrane region" description="Helical" evidence="10">
    <location>
        <begin position="324"/>
        <end position="342"/>
    </location>
</feature>
<keyword evidence="8 10" id="KW-0472">Membrane</keyword>
<feature type="transmembrane region" description="Helical" evidence="10">
    <location>
        <begin position="280"/>
        <end position="304"/>
    </location>
</feature>
<dbReference type="PANTHER" id="PTHR43298:SF2">
    <property type="entry name" value="FMN_FAD EXPORTER YEEO-RELATED"/>
    <property type="match status" value="1"/>
</dbReference>
<evidence type="ECO:0000256" key="4">
    <source>
        <dbReference type="ARBA" id="ARBA00022475"/>
    </source>
</evidence>
<keyword evidence="2" id="KW-0813">Transport</keyword>
<dbReference type="PANTHER" id="PTHR43298">
    <property type="entry name" value="MULTIDRUG RESISTANCE PROTEIN NORM-RELATED"/>
    <property type="match status" value="1"/>
</dbReference>
<dbReference type="EMBL" id="JRGF01000003">
    <property type="protein sequence ID" value="KHE42558.1"/>
    <property type="molecule type" value="Genomic_DNA"/>
</dbReference>
<evidence type="ECO:0000256" key="1">
    <source>
        <dbReference type="ARBA" id="ARBA00004651"/>
    </source>
</evidence>
<dbReference type="Pfam" id="PF01554">
    <property type="entry name" value="MatE"/>
    <property type="match status" value="2"/>
</dbReference>
<keyword evidence="6 10" id="KW-1133">Transmembrane helix</keyword>
<proteinExistence type="predicted"/>
<evidence type="ECO:0000256" key="7">
    <source>
        <dbReference type="ARBA" id="ARBA00023065"/>
    </source>
</evidence>
<dbReference type="NCBIfam" id="TIGR00797">
    <property type="entry name" value="matE"/>
    <property type="match status" value="1"/>
</dbReference>
<feature type="transmembrane region" description="Helical" evidence="10">
    <location>
        <begin position="131"/>
        <end position="148"/>
    </location>
</feature>
<evidence type="ECO:0000313" key="11">
    <source>
        <dbReference type="EMBL" id="KHE42558.1"/>
    </source>
</evidence>
<reference evidence="11 12" key="1">
    <citation type="submission" date="2014-09" db="EMBL/GenBank/DDBJ databases">
        <title>Alistipes sp. 627, sp. nov., a novel member of the family Rikenellaceae isolated from human faeces.</title>
        <authorList>
            <person name="Shkoporov A.N."/>
            <person name="Chaplin A.V."/>
            <person name="Motuzova O.V."/>
            <person name="Kafarskaia L.I."/>
            <person name="Khokhlova E.V."/>
            <person name="Efimov B.A."/>
        </authorList>
    </citation>
    <scope>NUCLEOTIDE SEQUENCE [LARGE SCALE GENOMIC DNA]</scope>
    <source>
        <strain evidence="11 12">627</strain>
    </source>
</reference>
<dbReference type="PIRSF" id="PIRSF006603">
    <property type="entry name" value="DinF"/>
    <property type="match status" value="1"/>
</dbReference>
<feature type="transmembrane region" description="Helical" evidence="10">
    <location>
        <begin position="354"/>
        <end position="378"/>
    </location>
</feature>
<evidence type="ECO:0000256" key="6">
    <source>
        <dbReference type="ARBA" id="ARBA00022989"/>
    </source>
</evidence>
<evidence type="ECO:0000256" key="2">
    <source>
        <dbReference type="ARBA" id="ARBA00022448"/>
    </source>
</evidence>
<evidence type="ECO:0000256" key="8">
    <source>
        <dbReference type="ARBA" id="ARBA00023136"/>
    </source>
</evidence>
<feature type="transmembrane region" description="Helical" evidence="10">
    <location>
        <begin position="416"/>
        <end position="435"/>
    </location>
</feature>
<organism evidence="11 12">
    <name type="scientific">Alistipes inops</name>
    <dbReference type="NCBI Taxonomy" id="1501391"/>
    <lineage>
        <taxon>Bacteria</taxon>
        <taxon>Pseudomonadati</taxon>
        <taxon>Bacteroidota</taxon>
        <taxon>Bacteroidia</taxon>
        <taxon>Bacteroidales</taxon>
        <taxon>Rikenellaceae</taxon>
        <taxon>Alistipes</taxon>
    </lineage>
</organism>
<feature type="transmembrane region" description="Helical" evidence="10">
    <location>
        <begin position="246"/>
        <end position="268"/>
    </location>
</feature>
<dbReference type="CDD" id="cd13131">
    <property type="entry name" value="MATE_NorM_like"/>
    <property type="match status" value="1"/>
</dbReference>
<comment type="caution">
    <text evidence="11">The sequence shown here is derived from an EMBL/GenBank/DDBJ whole genome shotgun (WGS) entry which is preliminary data.</text>
</comment>
<accession>A0ABR4YLG8</accession>
<comment type="subcellular location">
    <subcellularLocation>
        <location evidence="1">Cell membrane</location>
        <topology evidence="1">Multi-pass membrane protein</topology>
    </subcellularLocation>
</comment>
<dbReference type="InterPro" id="IPR050222">
    <property type="entry name" value="MATE_MdtK"/>
</dbReference>
<feature type="transmembrane region" description="Helical" evidence="10">
    <location>
        <begin position="390"/>
        <end position="410"/>
    </location>
</feature>
<evidence type="ECO:0000256" key="3">
    <source>
        <dbReference type="ARBA" id="ARBA00022449"/>
    </source>
</evidence>
<gene>
    <name evidence="11" type="ORF">LG35_02900</name>
</gene>
<evidence type="ECO:0000313" key="12">
    <source>
        <dbReference type="Proteomes" id="UP000030889"/>
    </source>
</evidence>